<reference evidence="2" key="1">
    <citation type="journal article" date="2016" name="Genome Announc.">
        <title>Genome sequence of Ustilaginoidea virens IPU010, a rice pathogenic fungus causing false smut.</title>
        <authorList>
            <person name="Kumagai T."/>
            <person name="Ishii T."/>
            <person name="Terai G."/>
            <person name="Umemura M."/>
            <person name="Machida M."/>
            <person name="Asai K."/>
        </authorList>
    </citation>
    <scope>NUCLEOTIDE SEQUENCE [LARGE SCALE GENOMIC DNA]</scope>
    <source>
        <strain evidence="2">IPU010</strain>
    </source>
</reference>
<protein>
    <submittedName>
        <fullName evidence="1">Uncharacterized protein</fullName>
    </submittedName>
</protein>
<evidence type="ECO:0000313" key="1">
    <source>
        <dbReference type="EMBL" id="GAO14050.1"/>
    </source>
</evidence>
<proteinExistence type="predicted"/>
<organism evidence="1 2">
    <name type="scientific">Ustilaginoidea virens</name>
    <name type="common">Rice false smut fungus</name>
    <name type="synonym">Villosiclava virens</name>
    <dbReference type="NCBI Taxonomy" id="1159556"/>
    <lineage>
        <taxon>Eukaryota</taxon>
        <taxon>Fungi</taxon>
        <taxon>Dikarya</taxon>
        <taxon>Ascomycota</taxon>
        <taxon>Pezizomycotina</taxon>
        <taxon>Sordariomycetes</taxon>
        <taxon>Hypocreomycetidae</taxon>
        <taxon>Hypocreales</taxon>
        <taxon>Clavicipitaceae</taxon>
        <taxon>Ustilaginoidea</taxon>
    </lineage>
</organism>
<dbReference type="Proteomes" id="UP000054053">
    <property type="component" value="Unassembled WGS sequence"/>
</dbReference>
<accession>A0A1B5KSZ3</accession>
<evidence type="ECO:0000313" key="2">
    <source>
        <dbReference type="Proteomes" id="UP000054053"/>
    </source>
</evidence>
<sequence>MVPSQKPSAKGRRYWAERYLVFNKVNKVCEINGISITWHYGNGRVG</sequence>
<dbReference type="AlphaFoldDB" id="A0A1B5KSZ3"/>
<name>A0A1B5KSZ3_USTVR</name>
<dbReference type="EMBL" id="BBTG02000018">
    <property type="protein sequence ID" value="GAO14050.1"/>
    <property type="molecule type" value="Genomic_DNA"/>
</dbReference>
<comment type="caution">
    <text evidence="1">The sequence shown here is derived from an EMBL/GenBank/DDBJ whole genome shotgun (WGS) entry which is preliminary data.</text>
</comment>
<gene>
    <name evidence="1" type="ORF">UVI_02035990</name>
</gene>